<accession>A0A921QXP5</accession>
<gene>
    <name evidence="2" type="ORF">BDA96_05G036600</name>
</gene>
<proteinExistence type="predicted"/>
<name>A0A921QXP5_SORBI</name>
<dbReference type="AlphaFoldDB" id="A0A921QXP5"/>
<evidence type="ECO:0000256" key="1">
    <source>
        <dbReference type="SAM" id="MobiDB-lite"/>
    </source>
</evidence>
<reference evidence="2" key="2">
    <citation type="submission" date="2020-10" db="EMBL/GenBank/DDBJ databases">
        <authorList>
            <person name="Cooper E.A."/>
            <person name="Brenton Z.W."/>
            <person name="Flinn B.S."/>
            <person name="Jenkins J."/>
            <person name="Shu S."/>
            <person name="Flowers D."/>
            <person name="Luo F."/>
            <person name="Wang Y."/>
            <person name="Xia P."/>
            <person name="Barry K."/>
            <person name="Daum C."/>
            <person name="Lipzen A."/>
            <person name="Yoshinaga Y."/>
            <person name="Schmutz J."/>
            <person name="Saski C."/>
            <person name="Vermerris W."/>
            <person name="Kresovich S."/>
        </authorList>
    </citation>
    <scope>NUCLEOTIDE SEQUENCE</scope>
</reference>
<protein>
    <submittedName>
        <fullName evidence="2">Uncharacterized protein</fullName>
    </submittedName>
</protein>
<dbReference type="Proteomes" id="UP000807115">
    <property type="component" value="Chromosome 5"/>
</dbReference>
<organism evidence="2 3">
    <name type="scientific">Sorghum bicolor</name>
    <name type="common">Sorghum</name>
    <name type="synonym">Sorghum vulgare</name>
    <dbReference type="NCBI Taxonomy" id="4558"/>
    <lineage>
        <taxon>Eukaryota</taxon>
        <taxon>Viridiplantae</taxon>
        <taxon>Streptophyta</taxon>
        <taxon>Embryophyta</taxon>
        <taxon>Tracheophyta</taxon>
        <taxon>Spermatophyta</taxon>
        <taxon>Magnoliopsida</taxon>
        <taxon>Liliopsida</taxon>
        <taxon>Poales</taxon>
        <taxon>Poaceae</taxon>
        <taxon>PACMAD clade</taxon>
        <taxon>Panicoideae</taxon>
        <taxon>Andropogonodae</taxon>
        <taxon>Andropogoneae</taxon>
        <taxon>Sorghinae</taxon>
        <taxon>Sorghum</taxon>
    </lineage>
</organism>
<feature type="region of interest" description="Disordered" evidence="1">
    <location>
        <begin position="35"/>
        <end position="54"/>
    </location>
</feature>
<dbReference type="EMBL" id="CM027684">
    <property type="protein sequence ID" value="KAG0528720.1"/>
    <property type="molecule type" value="Genomic_DNA"/>
</dbReference>
<evidence type="ECO:0000313" key="2">
    <source>
        <dbReference type="EMBL" id="KAG0528720.1"/>
    </source>
</evidence>
<reference evidence="2" key="1">
    <citation type="journal article" date="2019" name="BMC Genomics">
        <title>A new reference genome for Sorghum bicolor reveals high levels of sequence similarity between sweet and grain genotypes: implications for the genetics of sugar metabolism.</title>
        <authorList>
            <person name="Cooper E.A."/>
            <person name="Brenton Z.W."/>
            <person name="Flinn B.S."/>
            <person name="Jenkins J."/>
            <person name="Shu S."/>
            <person name="Flowers D."/>
            <person name="Luo F."/>
            <person name="Wang Y."/>
            <person name="Xia P."/>
            <person name="Barry K."/>
            <person name="Daum C."/>
            <person name="Lipzen A."/>
            <person name="Yoshinaga Y."/>
            <person name="Schmutz J."/>
            <person name="Saski C."/>
            <person name="Vermerris W."/>
            <person name="Kresovich S."/>
        </authorList>
    </citation>
    <scope>NUCLEOTIDE SEQUENCE</scope>
</reference>
<sequence>MICRLIAKYRLSMPIPYVIILCLKTNQLSWNYFTGAGASSSGGGSTGRKVTERR</sequence>
<comment type="caution">
    <text evidence="2">The sequence shown here is derived from an EMBL/GenBank/DDBJ whole genome shotgun (WGS) entry which is preliminary data.</text>
</comment>
<evidence type="ECO:0000313" key="3">
    <source>
        <dbReference type="Proteomes" id="UP000807115"/>
    </source>
</evidence>